<reference evidence="2 3" key="1">
    <citation type="journal article" date="2024" name="BMC Genomics">
        <title>De novo assembly and annotation of Popillia japonica's genome with initial clues to its potential as an invasive pest.</title>
        <authorList>
            <person name="Cucini C."/>
            <person name="Boschi S."/>
            <person name="Funari R."/>
            <person name="Cardaioli E."/>
            <person name="Iannotti N."/>
            <person name="Marturano G."/>
            <person name="Paoli F."/>
            <person name="Bruttini M."/>
            <person name="Carapelli A."/>
            <person name="Frati F."/>
            <person name="Nardi F."/>
        </authorList>
    </citation>
    <scope>NUCLEOTIDE SEQUENCE [LARGE SCALE GENOMIC DNA]</scope>
    <source>
        <strain evidence="2">DMR45628</strain>
    </source>
</reference>
<evidence type="ECO:0000256" key="1">
    <source>
        <dbReference type="SAM" id="MobiDB-lite"/>
    </source>
</evidence>
<gene>
    <name evidence="2" type="ORF">QE152_g35324</name>
</gene>
<comment type="caution">
    <text evidence="2">The sequence shown here is derived from an EMBL/GenBank/DDBJ whole genome shotgun (WGS) entry which is preliminary data.</text>
</comment>
<dbReference type="AlphaFoldDB" id="A0AAW1IG62"/>
<evidence type="ECO:0000313" key="2">
    <source>
        <dbReference type="EMBL" id="KAK9688437.1"/>
    </source>
</evidence>
<sequence>MFCRDEEGLLLEETKQELIRWTQYFEKLLNEGEQEKREVLTEEVADELAVCDQEEVEEPRKEEEINSIRQRLRSTKRTAGRKMVPTSKRRYREN</sequence>
<evidence type="ECO:0000313" key="3">
    <source>
        <dbReference type="Proteomes" id="UP001458880"/>
    </source>
</evidence>
<proteinExistence type="predicted"/>
<organism evidence="2 3">
    <name type="scientific">Popillia japonica</name>
    <name type="common">Japanese beetle</name>
    <dbReference type="NCBI Taxonomy" id="7064"/>
    <lineage>
        <taxon>Eukaryota</taxon>
        <taxon>Metazoa</taxon>
        <taxon>Ecdysozoa</taxon>
        <taxon>Arthropoda</taxon>
        <taxon>Hexapoda</taxon>
        <taxon>Insecta</taxon>
        <taxon>Pterygota</taxon>
        <taxon>Neoptera</taxon>
        <taxon>Endopterygota</taxon>
        <taxon>Coleoptera</taxon>
        <taxon>Polyphaga</taxon>
        <taxon>Scarabaeiformia</taxon>
        <taxon>Scarabaeidae</taxon>
        <taxon>Rutelinae</taxon>
        <taxon>Popillia</taxon>
    </lineage>
</organism>
<keyword evidence="3" id="KW-1185">Reference proteome</keyword>
<dbReference type="Proteomes" id="UP001458880">
    <property type="component" value="Unassembled WGS sequence"/>
</dbReference>
<name>A0AAW1IG62_POPJA</name>
<feature type="region of interest" description="Disordered" evidence="1">
    <location>
        <begin position="52"/>
        <end position="94"/>
    </location>
</feature>
<feature type="compositionally biased region" description="Basic residues" evidence="1">
    <location>
        <begin position="70"/>
        <end position="80"/>
    </location>
</feature>
<accession>A0AAW1IG62</accession>
<dbReference type="EMBL" id="JASPKY010000590">
    <property type="protein sequence ID" value="KAK9688437.1"/>
    <property type="molecule type" value="Genomic_DNA"/>
</dbReference>
<protein>
    <submittedName>
        <fullName evidence="2">Uncharacterized protein</fullName>
    </submittedName>
</protein>